<dbReference type="Gene3D" id="3.40.50.720">
    <property type="entry name" value="NAD(P)-binding Rossmann-like Domain"/>
    <property type="match status" value="1"/>
</dbReference>
<dbReference type="InterPro" id="IPR000594">
    <property type="entry name" value="ThiF_NAD_FAD-bd"/>
</dbReference>
<feature type="region of interest" description="Disordered" evidence="7">
    <location>
        <begin position="1"/>
        <end position="28"/>
    </location>
</feature>
<dbReference type="PANTHER" id="PTHR10953:SF162">
    <property type="entry name" value="SUMO-ACTIVATING ENZYME SUBUNIT 1"/>
    <property type="match status" value="1"/>
</dbReference>
<keyword evidence="5" id="KW-0539">Nucleus</keyword>
<keyword evidence="10" id="KW-1185">Reference proteome</keyword>
<evidence type="ECO:0000256" key="2">
    <source>
        <dbReference type="ARBA" id="ARBA00004718"/>
    </source>
</evidence>
<gene>
    <name evidence="9" type="primary">AOS1</name>
    <name evidence="9" type="ORF">H2200_003724</name>
</gene>
<keyword evidence="9" id="KW-0436">Ligase</keyword>
<evidence type="ECO:0000313" key="9">
    <source>
        <dbReference type="EMBL" id="KAJ9612127.1"/>
    </source>
</evidence>
<evidence type="ECO:0000313" key="10">
    <source>
        <dbReference type="Proteomes" id="UP001172673"/>
    </source>
</evidence>
<evidence type="ECO:0000259" key="8">
    <source>
        <dbReference type="Pfam" id="PF00899"/>
    </source>
</evidence>
<organism evidence="9 10">
    <name type="scientific">Cladophialophora chaetospira</name>
    <dbReference type="NCBI Taxonomy" id="386627"/>
    <lineage>
        <taxon>Eukaryota</taxon>
        <taxon>Fungi</taxon>
        <taxon>Dikarya</taxon>
        <taxon>Ascomycota</taxon>
        <taxon>Pezizomycotina</taxon>
        <taxon>Eurotiomycetes</taxon>
        <taxon>Chaetothyriomycetidae</taxon>
        <taxon>Chaetothyriales</taxon>
        <taxon>Herpotrichiellaceae</taxon>
        <taxon>Cladophialophora</taxon>
    </lineage>
</organism>
<proteinExistence type="inferred from homology"/>
<keyword evidence="4" id="KW-0833">Ubl conjugation pathway</keyword>
<dbReference type="CDD" id="cd01492">
    <property type="entry name" value="Aos1_SUMO"/>
    <property type="match status" value="1"/>
</dbReference>
<dbReference type="Proteomes" id="UP001172673">
    <property type="component" value="Unassembled WGS sequence"/>
</dbReference>
<dbReference type="GO" id="GO:0005737">
    <property type="term" value="C:cytoplasm"/>
    <property type="evidence" value="ECO:0007669"/>
    <property type="project" value="TreeGrafter"/>
</dbReference>
<comment type="similarity">
    <text evidence="3">Belongs to the ubiquitin-activating E1 family.</text>
</comment>
<accession>A0AA39CL04</accession>
<comment type="pathway">
    <text evidence="2">Protein modification; protein sumoylation.</text>
</comment>
<dbReference type="GO" id="GO:0004839">
    <property type="term" value="F:ubiquitin activating enzyme activity"/>
    <property type="evidence" value="ECO:0007669"/>
    <property type="project" value="UniProtKB-EC"/>
</dbReference>
<comment type="subcellular location">
    <subcellularLocation>
        <location evidence="1">Nucleus</location>
    </subcellularLocation>
</comment>
<evidence type="ECO:0000256" key="3">
    <source>
        <dbReference type="ARBA" id="ARBA00005673"/>
    </source>
</evidence>
<evidence type="ECO:0000256" key="1">
    <source>
        <dbReference type="ARBA" id="ARBA00004123"/>
    </source>
</evidence>
<dbReference type="EMBL" id="JAPDRK010000005">
    <property type="protein sequence ID" value="KAJ9612127.1"/>
    <property type="molecule type" value="Genomic_DNA"/>
</dbReference>
<dbReference type="Pfam" id="PF00899">
    <property type="entry name" value="ThiF"/>
    <property type="match status" value="1"/>
</dbReference>
<dbReference type="AlphaFoldDB" id="A0AA39CL04"/>
<feature type="domain" description="THIF-type NAD/FAD binding fold" evidence="8">
    <location>
        <begin position="95"/>
        <end position="430"/>
    </location>
</feature>
<name>A0AA39CL04_9EURO</name>
<comment type="caution">
    <text evidence="9">The sequence shown here is derived from an EMBL/GenBank/DDBJ whole genome shotgun (WGS) entry which is preliminary data.</text>
</comment>
<evidence type="ECO:0000256" key="4">
    <source>
        <dbReference type="ARBA" id="ARBA00022786"/>
    </source>
</evidence>
<evidence type="ECO:0000256" key="5">
    <source>
        <dbReference type="ARBA" id="ARBA00023242"/>
    </source>
</evidence>
<dbReference type="GO" id="GO:0019948">
    <property type="term" value="F:SUMO activating enzyme activity"/>
    <property type="evidence" value="ECO:0007669"/>
    <property type="project" value="TreeGrafter"/>
</dbReference>
<evidence type="ECO:0000256" key="6">
    <source>
        <dbReference type="ARBA" id="ARBA00044354"/>
    </source>
</evidence>
<dbReference type="InterPro" id="IPR045886">
    <property type="entry name" value="ThiF/MoeB/HesA"/>
</dbReference>
<dbReference type="PRINTS" id="PR01849">
    <property type="entry name" value="UBIQUITINACT"/>
</dbReference>
<reference evidence="9" key="1">
    <citation type="submission" date="2022-10" db="EMBL/GenBank/DDBJ databases">
        <title>Culturing micro-colonial fungi from biological soil crusts in the Mojave desert and describing Neophaeococcomyces mojavensis, and introducing the new genera and species Taxawa tesnikishii.</title>
        <authorList>
            <person name="Kurbessoian T."/>
            <person name="Stajich J.E."/>
        </authorList>
    </citation>
    <scope>NUCLEOTIDE SEQUENCE</scope>
    <source>
        <strain evidence="9">TK_41</strain>
    </source>
</reference>
<dbReference type="GO" id="GO:0031510">
    <property type="term" value="C:SUMO activating enzyme complex"/>
    <property type="evidence" value="ECO:0007669"/>
    <property type="project" value="TreeGrafter"/>
</dbReference>
<dbReference type="PANTHER" id="PTHR10953">
    <property type="entry name" value="UBIQUITIN-ACTIVATING ENZYME E1"/>
    <property type="match status" value="1"/>
</dbReference>
<protein>
    <recommendedName>
        <fullName evidence="6">Ubiquitin-like 1-activating enzyme E1A</fullName>
    </recommendedName>
</protein>
<sequence>MDGNPQPEGSIANTNGHEATQPAVLDSTGLTNGAANGVIDESAFMTTVPMMDNMNGYQLPDPTFGGMVLPLEGMQPEMFAVQPQQPISADEIALYDRQIRLWGMAVQEKLRQANVLLIGIKGLGSEIAKNLVLAGVGVLTILDHEVVTEEDLGTQFFVSEAQIGQNRAEAALGEVQKLNPRVEIYPDPNAAVLKDPEYFQNFDITIATGLLLEVLGNINMSCRMFGRKFYAADTHGMYGYIFADLMIHDFVVERDASNKATKVGDIENPTKCVIAVDSKKDGQKTKEIISYQETYSQIPLSNLSPLPDRVRKTRRTRTKVTPLLSCLRALFDFQSQQGGRLPSHNRADLELFTRLANQKHLELSLPLETLRSEFLRGFLQNLGSEISPVVAYLGGYLAQDVINVLGQKEQPLQNWLLFDGEEFTATQFSIHPINNDAMGIMATNGTTTMADTIPVEGAVMV</sequence>
<evidence type="ECO:0000256" key="7">
    <source>
        <dbReference type="SAM" id="MobiDB-lite"/>
    </source>
</evidence>
<dbReference type="SUPFAM" id="SSF69572">
    <property type="entry name" value="Activating enzymes of the ubiquitin-like proteins"/>
    <property type="match status" value="1"/>
</dbReference>
<dbReference type="InterPro" id="IPR035985">
    <property type="entry name" value="Ubiquitin-activating_enz"/>
</dbReference>
<dbReference type="InterPro" id="IPR000011">
    <property type="entry name" value="UBQ/SUMO-activ_enz_E1-like"/>
</dbReference>
<dbReference type="GO" id="GO:0016925">
    <property type="term" value="P:protein sumoylation"/>
    <property type="evidence" value="ECO:0007669"/>
    <property type="project" value="TreeGrafter"/>
</dbReference>